<protein>
    <submittedName>
        <fullName evidence="7">Aspartate aminotransferase family protein</fullName>
    </submittedName>
</protein>
<dbReference type="CDD" id="cd00610">
    <property type="entry name" value="OAT_like"/>
    <property type="match status" value="1"/>
</dbReference>
<evidence type="ECO:0000256" key="3">
    <source>
        <dbReference type="ARBA" id="ARBA00022576"/>
    </source>
</evidence>
<proteinExistence type="inferred from homology"/>
<dbReference type="Gene3D" id="3.40.640.10">
    <property type="entry name" value="Type I PLP-dependent aspartate aminotransferase-like (Major domain)"/>
    <property type="match status" value="1"/>
</dbReference>
<name>A0A366X6L3_9RHOB</name>
<dbReference type="InterPro" id="IPR015421">
    <property type="entry name" value="PyrdxlP-dep_Trfase_major"/>
</dbReference>
<evidence type="ECO:0000256" key="6">
    <source>
        <dbReference type="RuleBase" id="RU003560"/>
    </source>
</evidence>
<dbReference type="PIRSF" id="PIRSF000521">
    <property type="entry name" value="Transaminase_4ab_Lys_Orn"/>
    <property type="match status" value="1"/>
</dbReference>
<organism evidence="7 8">
    <name type="scientific">Phaeobacter gallaeciensis</name>
    <dbReference type="NCBI Taxonomy" id="60890"/>
    <lineage>
        <taxon>Bacteria</taxon>
        <taxon>Pseudomonadati</taxon>
        <taxon>Pseudomonadota</taxon>
        <taxon>Alphaproteobacteria</taxon>
        <taxon>Rhodobacterales</taxon>
        <taxon>Roseobacteraceae</taxon>
        <taxon>Phaeobacter</taxon>
    </lineage>
</organism>
<dbReference type="GO" id="GO:0030170">
    <property type="term" value="F:pyridoxal phosphate binding"/>
    <property type="evidence" value="ECO:0007669"/>
    <property type="project" value="InterPro"/>
</dbReference>
<comment type="cofactor">
    <cofactor evidence="1">
        <name>pyridoxal 5'-phosphate</name>
        <dbReference type="ChEBI" id="CHEBI:597326"/>
    </cofactor>
</comment>
<gene>
    <name evidence="7" type="ORF">DS909_03860</name>
</gene>
<dbReference type="InterPro" id="IPR005814">
    <property type="entry name" value="Aminotrans_3"/>
</dbReference>
<dbReference type="InterPro" id="IPR049704">
    <property type="entry name" value="Aminotrans_3_PPA_site"/>
</dbReference>
<accession>A0A366X6L3</accession>
<keyword evidence="3 7" id="KW-0032">Aminotransferase</keyword>
<dbReference type="PANTHER" id="PTHR43094:SF1">
    <property type="entry name" value="AMINOTRANSFERASE CLASS-III"/>
    <property type="match status" value="1"/>
</dbReference>
<evidence type="ECO:0000256" key="2">
    <source>
        <dbReference type="ARBA" id="ARBA00008954"/>
    </source>
</evidence>
<dbReference type="PANTHER" id="PTHR43094">
    <property type="entry name" value="AMINOTRANSFERASE"/>
    <property type="match status" value="1"/>
</dbReference>
<evidence type="ECO:0000313" key="7">
    <source>
        <dbReference type="EMBL" id="RBW60568.1"/>
    </source>
</evidence>
<keyword evidence="4 7" id="KW-0808">Transferase</keyword>
<dbReference type="PROSITE" id="PS00600">
    <property type="entry name" value="AA_TRANSFER_CLASS_3"/>
    <property type="match status" value="1"/>
</dbReference>
<dbReference type="SUPFAM" id="SSF53383">
    <property type="entry name" value="PLP-dependent transferases"/>
    <property type="match status" value="1"/>
</dbReference>
<evidence type="ECO:0000256" key="4">
    <source>
        <dbReference type="ARBA" id="ARBA00022679"/>
    </source>
</evidence>
<dbReference type="GO" id="GO:0008483">
    <property type="term" value="F:transaminase activity"/>
    <property type="evidence" value="ECO:0007669"/>
    <property type="project" value="UniProtKB-KW"/>
</dbReference>
<reference evidence="7 8" key="1">
    <citation type="submission" date="2018-07" db="EMBL/GenBank/DDBJ databases">
        <title>Modular assembly of carbohydrate-degrading microbial communities in the ocean.</title>
        <authorList>
            <person name="Enke T.N."/>
            <person name="Datta M.S."/>
            <person name="Schwartzman J.A."/>
            <person name="Cermak N."/>
            <person name="Schmitz D.A."/>
            <person name="Barrere J."/>
            <person name="Cordero O.X."/>
        </authorList>
    </citation>
    <scope>NUCLEOTIDE SEQUENCE [LARGE SCALE GENOMIC DNA]</scope>
    <source>
        <strain evidence="7 8">C3M10</strain>
    </source>
</reference>
<dbReference type="InterPro" id="IPR015422">
    <property type="entry name" value="PyrdxlP-dep_Trfase_small"/>
</dbReference>
<keyword evidence="5 6" id="KW-0663">Pyridoxal phosphate</keyword>
<dbReference type="InterPro" id="IPR015424">
    <property type="entry name" value="PyrdxlP-dep_Trfase"/>
</dbReference>
<evidence type="ECO:0000256" key="1">
    <source>
        <dbReference type="ARBA" id="ARBA00001933"/>
    </source>
</evidence>
<dbReference type="EMBL" id="QOCE01000011">
    <property type="protein sequence ID" value="RBW60568.1"/>
    <property type="molecule type" value="Genomic_DNA"/>
</dbReference>
<dbReference type="Pfam" id="PF00202">
    <property type="entry name" value="Aminotran_3"/>
    <property type="match status" value="1"/>
</dbReference>
<evidence type="ECO:0000313" key="8">
    <source>
        <dbReference type="Proteomes" id="UP000252706"/>
    </source>
</evidence>
<evidence type="ECO:0000256" key="5">
    <source>
        <dbReference type="ARBA" id="ARBA00022898"/>
    </source>
</evidence>
<comment type="caution">
    <text evidence="7">The sequence shown here is derived from an EMBL/GenBank/DDBJ whole genome shotgun (WGS) entry which is preliminary data.</text>
</comment>
<dbReference type="FunFam" id="3.40.640.10:FF:000014">
    <property type="entry name" value="Adenosylmethionine-8-amino-7-oxononanoate aminotransferase, probable"/>
    <property type="match status" value="1"/>
</dbReference>
<dbReference type="OrthoDB" id="9801834at2"/>
<dbReference type="AlphaFoldDB" id="A0A366X6L3"/>
<dbReference type="RefSeq" id="WP_113822118.1">
    <property type="nucleotide sequence ID" value="NZ_QOCE01000011.1"/>
</dbReference>
<sequence length="457" mass="49107">MTHPLKTTDDILTKDAHLIQSFANLDALKQNDARTAIVGAEGIHVTDSEGNKLIDGIGGLWCVNVGHGRREIIDAITEQLNTLDYYSTFYNFTHPAAAALADKLASLAPGNLNRVFFGNSGSVANDSAIRMLHHYNNRLGRPNKKKILSRMGAYHGSTHLAMAMTTPGYSEEWDTAADGLVHHLMEPCAYHQAEPGMSDAEFLDVLVEDMEKAIHDIGAENIACFIAEPIMGAGGVLVAPDGYHKRMREITAANDIKYIADEVVTAFGRLGAMFASEDVFGMQPDIINTAKGLTSGYQPLSATIISDEIYDVISEPGAMFLHGMTYSGHPAAAAAGLANIEILEREDIPGQVQVTGKIFENALRGLGDLDIVGDVRGSHFMMGLEFIKDKSTKTAFDADDNVGGKVAKHAQDRGLIARALGNSLILSPTLILDADNIASIEAILRDSISATMDDLKA</sequence>
<dbReference type="Proteomes" id="UP000252706">
    <property type="component" value="Unassembled WGS sequence"/>
</dbReference>
<dbReference type="Gene3D" id="3.90.1150.10">
    <property type="entry name" value="Aspartate Aminotransferase, domain 1"/>
    <property type="match status" value="1"/>
</dbReference>
<comment type="similarity">
    <text evidence="2 6">Belongs to the class-III pyridoxal-phosphate-dependent aminotransferase family.</text>
</comment>